<reference evidence="2" key="1">
    <citation type="journal article" date="2017" name="Ticks Tick Borne Dis.">
        <title>An insight into the sialome of Hyalomma excavatum.</title>
        <authorList>
            <person name="Ribeiro J.M."/>
            <person name="Slovak M."/>
            <person name="Francischetti I.M."/>
        </authorList>
    </citation>
    <scope>NUCLEOTIDE SEQUENCE</scope>
    <source>
        <strain evidence="2">Samish</strain>
        <tissue evidence="2">Salivary glands</tissue>
    </source>
</reference>
<proteinExistence type="evidence at transcript level"/>
<dbReference type="PANTHER" id="PTHR16524:SF2">
    <property type="entry name" value="CELL DEATH REGULATOR AVEN"/>
    <property type="match status" value="1"/>
</dbReference>
<protein>
    <submittedName>
        <fullName evidence="2">Putative cell death regulator aven</fullName>
    </submittedName>
</protein>
<feature type="region of interest" description="Disordered" evidence="1">
    <location>
        <begin position="228"/>
        <end position="317"/>
    </location>
</feature>
<evidence type="ECO:0000256" key="1">
    <source>
        <dbReference type="SAM" id="MobiDB-lite"/>
    </source>
</evidence>
<feature type="compositionally biased region" description="Basic and acidic residues" evidence="1">
    <location>
        <begin position="284"/>
        <end position="294"/>
    </location>
</feature>
<evidence type="ECO:0000313" key="2">
    <source>
        <dbReference type="EMBL" id="JAP65610.1"/>
    </source>
</evidence>
<dbReference type="EMBL" id="GEFH01002971">
    <property type="protein sequence ID" value="JAP65610.1"/>
    <property type="molecule type" value="mRNA"/>
</dbReference>
<name>A0A131XHP0_9ACAR</name>
<feature type="region of interest" description="Disordered" evidence="1">
    <location>
        <begin position="1"/>
        <end position="70"/>
    </location>
</feature>
<feature type="compositionally biased region" description="Low complexity" evidence="1">
    <location>
        <begin position="41"/>
        <end position="52"/>
    </location>
</feature>
<dbReference type="GO" id="GO:0010972">
    <property type="term" value="P:negative regulation of G2/M transition of mitotic cell cycle"/>
    <property type="evidence" value="ECO:0007669"/>
    <property type="project" value="TreeGrafter"/>
</dbReference>
<feature type="compositionally biased region" description="Basic and acidic residues" evidence="1">
    <location>
        <begin position="234"/>
        <end position="267"/>
    </location>
</feature>
<dbReference type="PANTHER" id="PTHR16524">
    <property type="entry name" value="CELL DEATH REGULATOR AVEN"/>
    <property type="match status" value="1"/>
</dbReference>
<feature type="compositionally biased region" description="Low complexity" evidence="1">
    <location>
        <begin position="268"/>
        <end position="283"/>
    </location>
</feature>
<organism evidence="2">
    <name type="scientific">Hyalomma excavatum</name>
    <dbReference type="NCBI Taxonomy" id="257692"/>
    <lineage>
        <taxon>Eukaryota</taxon>
        <taxon>Metazoa</taxon>
        <taxon>Ecdysozoa</taxon>
        <taxon>Arthropoda</taxon>
        <taxon>Chelicerata</taxon>
        <taxon>Arachnida</taxon>
        <taxon>Acari</taxon>
        <taxon>Parasitiformes</taxon>
        <taxon>Ixodida</taxon>
        <taxon>Ixodoidea</taxon>
        <taxon>Ixodidae</taxon>
        <taxon>Hyalomminae</taxon>
        <taxon>Hyalomma</taxon>
    </lineage>
</organism>
<dbReference type="AlphaFoldDB" id="A0A131XHP0"/>
<dbReference type="InterPro" id="IPR026187">
    <property type="entry name" value="Aven"/>
</dbReference>
<accession>A0A131XHP0</accession>
<feature type="compositionally biased region" description="Basic and acidic residues" evidence="1">
    <location>
        <begin position="1"/>
        <end position="10"/>
    </location>
</feature>
<feature type="compositionally biased region" description="Basic and acidic residues" evidence="1">
    <location>
        <begin position="18"/>
        <end position="33"/>
    </location>
</feature>
<sequence length="317" mass="35418">MAPKGKEKRKETKRQKWKPLDADAKQTAEKTEPVECCGDASSSSATESKSLSVGTAAPTPIEPTCDPQFKKRGLTSNWGRYEEPVEVETEYNRKRGEDFDLLLSTSAGASAHFRFKEQQDWQDEPAELSEFLSIDCDRIVDALLTIPLHERLGLPKDIFPANVIQQFKNEAAACSEKYEAFLRTGKRQVKTVPDVGESLKNSLQAAIIAAAKPKPKPKDDDDLEQLLNLSHKSPRSDNPLKDKSKNEDERHLEFLLSLKEDHNEKDVVPTVPAAEETATTATAEPEHKVVEEPVKPPPQPQKPTVDLEDWLDSVLQD</sequence>